<sequence>MNDAAWEDMFLLYKASPEYTHRNVGMDLAGFKGIFWLEYVHRLVGRLVGVAVVVPLLVFVACRLVDRRVLRRILGLFVLGGLQGALGWFMVASGLIDRPDVSHYRLAAHLMLAVVLFAALLWMALDCTVSTAFSPAPNGVVRGPLLCLGMVMLTMTWGAFVAGLDAGLTYNTFPLMDGHIVPPGAWVQDPWWYNLVANVATVQFVHRSLALCTVVVTCVVAWKLWATSLSKPVCCLALALVFAVCVQLFLGITTLLLAVPVSLGIVHQAMAVVLVGLCVTLIFRLVRG</sequence>
<dbReference type="EMBL" id="CP014525">
    <property type="protein sequence ID" value="AMW33876.1"/>
    <property type="molecule type" value="Genomic_DNA"/>
</dbReference>
<dbReference type="GO" id="GO:0016020">
    <property type="term" value="C:membrane"/>
    <property type="evidence" value="ECO:0007669"/>
    <property type="project" value="UniProtKB-SubCell"/>
</dbReference>
<keyword evidence="4" id="KW-0479">Metal-binding</keyword>
<protein>
    <recommendedName>
        <fullName evidence="15">Heme A synthase</fullName>
    </recommendedName>
</protein>
<comment type="cofactor">
    <cofactor evidence="1">
        <name>heme b</name>
        <dbReference type="ChEBI" id="CHEBI:60344"/>
    </cofactor>
</comment>
<keyword evidence="6" id="KW-0560">Oxidoreductase</keyword>
<keyword evidence="7" id="KW-0408">Iron</keyword>
<evidence type="ECO:0000256" key="8">
    <source>
        <dbReference type="ARBA" id="ARBA00023133"/>
    </source>
</evidence>
<evidence type="ECO:0000256" key="10">
    <source>
        <dbReference type="ARBA" id="ARBA00044501"/>
    </source>
</evidence>
<evidence type="ECO:0008006" key="15">
    <source>
        <dbReference type="Google" id="ProtNLM"/>
    </source>
</evidence>
<organism evidence="13 14">
    <name type="scientific">Haematospirillum jordaniae</name>
    <dbReference type="NCBI Taxonomy" id="1549855"/>
    <lineage>
        <taxon>Bacteria</taxon>
        <taxon>Pseudomonadati</taxon>
        <taxon>Pseudomonadota</taxon>
        <taxon>Alphaproteobacteria</taxon>
        <taxon>Rhodospirillales</taxon>
        <taxon>Novispirillaceae</taxon>
        <taxon>Haematospirillum</taxon>
    </lineage>
</organism>
<dbReference type="AlphaFoldDB" id="A0A143DB56"/>
<dbReference type="InterPro" id="IPR003780">
    <property type="entry name" value="COX15/CtaA_fam"/>
</dbReference>
<dbReference type="Pfam" id="PF02628">
    <property type="entry name" value="COX15-CtaA"/>
    <property type="match status" value="1"/>
</dbReference>
<evidence type="ECO:0000313" key="14">
    <source>
        <dbReference type="Proteomes" id="UP000076066"/>
    </source>
</evidence>
<evidence type="ECO:0000256" key="2">
    <source>
        <dbReference type="ARBA" id="ARBA00004141"/>
    </source>
</evidence>
<evidence type="ECO:0000256" key="6">
    <source>
        <dbReference type="ARBA" id="ARBA00023002"/>
    </source>
</evidence>
<comment type="catalytic activity">
    <reaction evidence="11">
        <text>Fe(II)-heme o + 2 A + H2O = Fe(II)-heme a + 2 AH2</text>
        <dbReference type="Rhea" id="RHEA:63388"/>
        <dbReference type="ChEBI" id="CHEBI:13193"/>
        <dbReference type="ChEBI" id="CHEBI:15377"/>
        <dbReference type="ChEBI" id="CHEBI:17499"/>
        <dbReference type="ChEBI" id="CHEBI:60530"/>
        <dbReference type="ChEBI" id="CHEBI:61715"/>
        <dbReference type="EC" id="1.17.99.9"/>
    </reaction>
    <physiologicalReaction direction="left-to-right" evidence="11">
        <dbReference type="Rhea" id="RHEA:63389"/>
    </physiologicalReaction>
</comment>
<dbReference type="PANTHER" id="PTHR23289:SF2">
    <property type="entry name" value="CYTOCHROME C OXIDASE ASSEMBLY PROTEIN COX15 HOMOLOG"/>
    <property type="match status" value="1"/>
</dbReference>
<feature type="transmembrane region" description="Helical" evidence="12">
    <location>
        <begin position="204"/>
        <end position="226"/>
    </location>
</feature>
<evidence type="ECO:0000256" key="4">
    <source>
        <dbReference type="ARBA" id="ARBA00022723"/>
    </source>
</evidence>
<keyword evidence="14" id="KW-1185">Reference proteome</keyword>
<name>A0A143DB56_9PROT</name>
<feature type="transmembrane region" description="Helical" evidence="12">
    <location>
        <begin position="233"/>
        <end position="259"/>
    </location>
</feature>
<evidence type="ECO:0000256" key="3">
    <source>
        <dbReference type="ARBA" id="ARBA00022692"/>
    </source>
</evidence>
<feature type="transmembrane region" description="Helical" evidence="12">
    <location>
        <begin position="43"/>
        <end position="62"/>
    </location>
</feature>
<keyword evidence="3 12" id="KW-0812">Transmembrane</keyword>
<dbReference type="GO" id="GO:0016653">
    <property type="term" value="F:oxidoreductase activity, acting on NAD(P)H, heme protein as acceptor"/>
    <property type="evidence" value="ECO:0007669"/>
    <property type="project" value="TreeGrafter"/>
</dbReference>
<feature type="transmembrane region" description="Helical" evidence="12">
    <location>
        <begin position="108"/>
        <end position="133"/>
    </location>
</feature>
<evidence type="ECO:0000313" key="13">
    <source>
        <dbReference type="EMBL" id="AMW33876.1"/>
    </source>
</evidence>
<keyword evidence="9 12" id="KW-0472">Membrane</keyword>
<dbReference type="GO" id="GO:0046872">
    <property type="term" value="F:metal ion binding"/>
    <property type="evidence" value="ECO:0007669"/>
    <property type="project" value="UniProtKB-KW"/>
</dbReference>
<proteinExistence type="predicted"/>
<gene>
    <name evidence="13" type="ORF">AY555_00365</name>
</gene>
<evidence type="ECO:0000256" key="7">
    <source>
        <dbReference type="ARBA" id="ARBA00023004"/>
    </source>
</evidence>
<dbReference type="InterPro" id="IPR023754">
    <property type="entry name" value="HemeA_Synthase_type2"/>
</dbReference>
<evidence type="ECO:0000256" key="11">
    <source>
        <dbReference type="ARBA" id="ARBA00048044"/>
    </source>
</evidence>
<dbReference type="GO" id="GO:0120547">
    <property type="term" value="F:heme A synthase activity"/>
    <property type="evidence" value="ECO:0007669"/>
    <property type="project" value="UniProtKB-EC"/>
</dbReference>
<dbReference type="GO" id="GO:0006784">
    <property type="term" value="P:heme A biosynthetic process"/>
    <property type="evidence" value="ECO:0007669"/>
    <property type="project" value="InterPro"/>
</dbReference>
<feature type="transmembrane region" description="Helical" evidence="12">
    <location>
        <begin position="74"/>
        <end position="96"/>
    </location>
</feature>
<keyword evidence="8" id="KW-0350">Heme biosynthesis</keyword>
<feature type="transmembrane region" description="Helical" evidence="12">
    <location>
        <begin position="145"/>
        <end position="164"/>
    </location>
</feature>
<evidence type="ECO:0000256" key="1">
    <source>
        <dbReference type="ARBA" id="ARBA00001970"/>
    </source>
</evidence>
<dbReference type="STRING" id="1549855.AY555_00365"/>
<comment type="pathway">
    <text evidence="10">Porphyrin-containing compound metabolism; heme A biosynthesis; heme A from heme O: step 1/1.</text>
</comment>
<feature type="transmembrane region" description="Helical" evidence="12">
    <location>
        <begin position="265"/>
        <end position="286"/>
    </location>
</feature>
<keyword evidence="5 12" id="KW-1133">Transmembrane helix</keyword>
<reference evidence="13 14" key="1">
    <citation type="submission" date="2016-02" db="EMBL/GenBank/DDBJ databases">
        <title>Complete Genome of H5569, the type strain of the newly described species Haematospirillium jordaniae.</title>
        <authorList>
            <person name="Nicholson A.C."/>
            <person name="Humrighouse B.W."/>
            <person name="Loparov V."/>
            <person name="McQuiston J.R."/>
        </authorList>
    </citation>
    <scope>NUCLEOTIDE SEQUENCE [LARGE SCALE GENOMIC DNA]</scope>
    <source>
        <strain evidence="13 14">H5569</strain>
    </source>
</reference>
<dbReference type="PANTHER" id="PTHR23289">
    <property type="entry name" value="CYTOCHROME C OXIDASE ASSEMBLY PROTEIN COX15"/>
    <property type="match status" value="1"/>
</dbReference>
<evidence type="ECO:0000256" key="9">
    <source>
        <dbReference type="ARBA" id="ARBA00023136"/>
    </source>
</evidence>
<dbReference type="KEGG" id="hjo:AY555_00365"/>
<evidence type="ECO:0000256" key="12">
    <source>
        <dbReference type="SAM" id="Phobius"/>
    </source>
</evidence>
<dbReference type="Proteomes" id="UP000076066">
    <property type="component" value="Chromosome"/>
</dbReference>
<evidence type="ECO:0000256" key="5">
    <source>
        <dbReference type="ARBA" id="ARBA00022989"/>
    </source>
</evidence>
<comment type="subcellular location">
    <subcellularLocation>
        <location evidence="2">Membrane</location>
        <topology evidence="2">Multi-pass membrane protein</topology>
    </subcellularLocation>
</comment>
<accession>A0A143DB56</accession>